<dbReference type="AlphaFoldDB" id="A0A6G4EGA5"/>
<organism evidence="1">
    <name type="scientific">Clostridium botulinum</name>
    <dbReference type="NCBI Taxonomy" id="1491"/>
    <lineage>
        <taxon>Bacteria</taxon>
        <taxon>Bacillati</taxon>
        <taxon>Bacillota</taxon>
        <taxon>Clostridia</taxon>
        <taxon>Eubacteriales</taxon>
        <taxon>Clostridiaceae</taxon>
        <taxon>Clostridium</taxon>
    </lineage>
</organism>
<reference evidence="1" key="1">
    <citation type="submission" date="2019-04" db="EMBL/GenBank/DDBJ databases">
        <title>Genome sequencing of Clostridium botulinum Groups I-IV and Clostridium butyricum.</title>
        <authorList>
            <person name="Brunt J."/>
            <person name="Van Vliet A.H.M."/>
            <person name="Stringer S.C."/>
            <person name="Carter A.T."/>
            <person name="Peck M.W."/>
        </authorList>
    </citation>
    <scope>NUCLEOTIDE SEQUENCE</scope>
    <source>
        <strain evidence="1">IFR 15/031</strain>
    </source>
</reference>
<accession>A0A6G4EGA5</accession>
<name>A0A6G4EGA5_CLOBO</name>
<gene>
    <name evidence="1" type="ORF">FC962_10090</name>
</gene>
<protein>
    <submittedName>
        <fullName evidence="1">Uncharacterized protein</fullName>
    </submittedName>
</protein>
<dbReference type="RefSeq" id="WP_061318057.1">
    <property type="nucleotide sequence ID" value="NZ_CP013247.1"/>
</dbReference>
<dbReference type="EMBL" id="SWRL01000008">
    <property type="protein sequence ID" value="NFH62239.1"/>
    <property type="molecule type" value="Genomic_DNA"/>
</dbReference>
<proteinExistence type="predicted"/>
<sequence>MKILEKANADVAQLKTTTLEIIGNEQDLLDIAEDDLLGAEIPIYNAKVMLKWDSHSSGWQSLKLVINLGDLNDKEAKTNA</sequence>
<comment type="caution">
    <text evidence="1">The sequence shown here is derived from an EMBL/GenBank/DDBJ whole genome shotgun (WGS) entry which is preliminary data.</text>
</comment>
<evidence type="ECO:0000313" key="1">
    <source>
        <dbReference type="EMBL" id="NFH62239.1"/>
    </source>
</evidence>